<protein>
    <submittedName>
        <fullName evidence="1">Uncharacterized protein</fullName>
    </submittedName>
</protein>
<organism evidence="1 2">
    <name type="scientific">Spiromyces aspiralis</name>
    <dbReference type="NCBI Taxonomy" id="68401"/>
    <lineage>
        <taxon>Eukaryota</taxon>
        <taxon>Fungi</taxon>
        <taxon>Fungi incertae sedis</taxon>
        <taxon>Zoopagomycota</taxon>
        <taxon>Kickxellomycotina</taxon>
        <taxon>Kickxellomycetes</taxon>
        <taxon>Kickxellales</taxon>
        <taxon>Kickxellaceae</taxon>
        <taxon>Spiromyces</taxon>
    </lineage>
</organism>
<evidence type="ECO:0000313" key="2">
    <source>
        <dbReference type="Proteomes" id="UP001145114"/>
    </source>
</evidence>
<accession>A0ACC1HMC9</accession>
<feature type="non-terminal residue" evidence="1">
    <location>
        <position position="1"/>
    </location>
</feature>
<keyword evidence="2" id="KW-1185">Reference proteome</keyword>
<evidence type="ECO:0000313" key="1">
    <source>
        <dbReference type="EMBL" id="KAJ1676437.1"/>
    </source>
</evidence>
<name>A0ACC1HMC9_9FUNG</name>
<dbReference type="EMBL" id="JAMZIH010004108">
    <property type="protein sequence ID" value="KAJ1676437.1"/>
    <property type="molecule type" value="Genomic_DNA"/>
</dbReference>
<proteinExistence type="predicted"/>
<sequence>SRRMSLGSWSVRMGLFENGLMPSISPSFRSRMLPLPIPSMPCITSVTGQRSPASSGP</sequence>
<dbReference type="Proteomes" id="UP001145114">
    <property type="component" value="Unassembled WGS sequence"/>
</dbReference>
<gene>
    <name evidence="1" type="ORF">EV182_008195</name>
</gene>
<reference evidence="1" key="1">
    <citation type="submission" date="2022-06" db="EMBL/GenBank/DDBJ databases">
        <title>Phylogenomic reconstructions and comparative analyses of Kickxellomycotina fungi.</title>
        <authorList>
            <person name="Reynolds N.K."/>
            <person name="Stajich J.E."/>
            <person name="Barry K."/>
            <person name="Grigoriev I.V."/>
            <person name="Crous P."/>
            <person name="Smith M.E."/>
        </authorList>
    </citation>
    <scope>NUCLEOTIDE SEQUENCE</scope>
    <source>
        <strain evidence="1">RSA 2271</strain>
    </source>
</reference>
<feature type="non-terminal residue" evidence="1">
    <location>
        <position position="57"/>
    </location>
</feature>
<comment type="caution">
    <text evidence="1">The sequence shown here is derived from an EMBL/GenBank/DDBJ whole genome shotgun (WGS) entry which is preliminary data.</text>
</comment>